<proteinExistence type="inferred from homology"/>
<dbReference type="Ensembl" id="ENSFCTT00005077189.1">
    <property type="protein sequence ID" value="ENSFCTP00005054036.1"/>
    <property type="gene ID" value="ENSFCTG00005027309.1"/>
</dbReference>
<reference evidence="12" key="2">
    <citation type="submission" date="2025-08" db="UniProtKB">
        <authorList>
            <consortium name="Ensembl"/>
        </authorList>
    </citation>
    <scope>IDENTIFICATION</scope>
    <source>
        <strain evidence="12">breed Abyssinian</strain>
    </source>
</reference>
<sequence>RKNNRNGYVPPDFHLTHLAPPALSSEASPNLNCSRLAPPLTRIGHAPSACALSLRHVSHVTPCQALSSPAPSLPPGCLQPLFSLPVPDSREEALKLSAPDGDARSTLDELERVYLLQMLEMLGAERGDSLRKAGLGTGTANPRGGMRQFQAFFGQDPNIFLSHLLARIRKQYKKRGSPSECFWKYCV</sequence>
<protein>
    <recommendedName>
        <fullName evidence="9">Urotensin-2</fullName>
    </recommendedName>
    <alternativeName>
        <fullName evidence="10">Urotensin II</fullName>
    </alternativeName>
</protein>
<dbReference type="GeneTree" id="ENSGT00510000049583"/>
<keyword evidence="13" id="KW-1185">Reference proteome</keyword>
<keyword evidence="5 11" id="KW-0372">Hormone</keyword>
<evidence type="ECO:0000256" key="3">
    <source>
        <dbReference type="ARBA" id="ARBA00022525"/>
    </source>
</evidence>
<dbReference type="Pfam" id="PF02083">
    <property type="entry name" value="Urotensin_II"/>
    <property type="match status" value="1"/>
</dbReference>
<comment type="similarity">
    <text evidence="2 11">Belongs to the urotensin-2 family.</text>
</comment>
<dbReference type="PANTHER" id="PTHR14447">
    <property type="entry name" value="UROTENSIN 2"/>
    <property type="match status" value="1"/>
</dbReference>
<dbReference type="PANTHER" id="PTHR14447:SF0">
    <property type="entry name" value="UROTENSIN-2"/>
    <property type="match status" value="1"/>
</dbReference>
<name>A0ABI8A464_FELCA</name>
<reference evidence="12" key="3">
    <citation type="submission" date="2025-09" db="UniProtKB">
        <authorList>
            <consortium name="Ensembl"/>
        </authorList>
    </citation>
    <scope>IDENTIFICATION</scope>
    <source>
        <strain evidence="12">breed Abyssinian</strain>
    </source>
</reference>
<evidence type="ECO:0000256" key="11">
    <source>
        <dbReference type="RuleBase" id="RU000636"/>
    </source>
</evidence>
<keyword evidence="4" id="KW-0165">Cleavage on pair of basic residues</keyword>
<organism evidence="12 13">
    <name type="scientific">Felis catus</name>
    <name type="common">Cat</name>
    <name type="synonym">Felis silvestris catus</name>
    <dbReference type="NCBI Taxonomy" id="9685"/>
    <lineage>
        <taxon>Eukaryota</taxon>
        <taxon>Metazoa</taxon>
        <taxon>Chordata</taxon>
        <taxon>Craniata</taxon>
        <taxon>Vertebrata</taxon>
        <taxon>Euteleostomi</taxon>
        <taxon>Mammalia</taxon>
        <taxon>Eutheria</taxon>
        <taxon>Laurasiatheria</taxon>
        <taxon>Carnivora</taxon>
        <taxon>Feliformia</taxon>
        <taxon>Felidae</taxon>
        <taxon>Felinae</taxon>
        <taxon>Felis</taxon>
    </lineage>
</organism>
<dbReference type="Proteomes" id="UP000823872">
    <property type="component" value="Chromosome C1"/>
</dbReference>
<evidence type="ECO:0000256" key="9">
    <source>
        <dbReference type="ARBA" id="ARBA00040274"/>
    </source>
</evidence>
<evidence type="ECO:0000313" key="13">
    <source>
        <dbReference type="Proteomes" id="UP000823872"/>
    </source>
</evidence>
<evidence type="ECO:0000256" key="2">
    <source>
        <dbReference type="ARBA" id="ARBA00006719"/>
    </source>
</evidence>
<evidence type="ECO:0000256" key="6">
    <source>
        <dbReference type="ARBA" id="ARBA00022729"/>
    </source>
</evidence>
<keyword evidence="7" id="KW-1015">Disulfide bond</keyword>
<evidence type="ECO:0000256" key="4">
    <source>
        <dbReference type="ARBA" id="ARBA00022685"/>
    </source>
</evidence>
<evidence type="ECO:0000256" key="5">
    <source>
        <dbReference type="ARBA" id="ARBA00022702"/>
    </source>
</evidence>
<keyword evidence="6" id="KW-0732">Signal</keyword>
<reference evidence="12 13" key="1">
    <citation type="submission" date="2021-02" db="EMBL/GenBank/DDBJ databases">
        <title>Safari Cat Assemblies.</title>
        <authorList>
            <person name="Bredemeyer K.R."/>
            <person name="Murphy W.J."/>
        </authorList>
    </citation>
    <scope>NUCLEOTIDE SEQUENCE [LARGE SCALE GENOMIC DNA]</scope>
</reference>
<keyword evidence="3" id="KW-0964">Secreted</keyword>
<comment type="function">
    <text evidence="8">Highly potent vasoconstrictor.</text>
</comment>
<evidence type="ECO:0000256" key="1">
    <source>
        <dbReference type="ARBA" id="ARBA00004613"/>
    </source>
</evidence>
<comment type="subcellular location">
    <subcellularLocation>
        <location evidence="1 11">Secreted</location>
    </subcellularLocation>
</comment>
<evidence type="ECO:0000256" key="10">
    <source>
        <dbReference type="ARBA" id="ARBA00043243"/>
    </source>
</evidence>
<dbReference type="InterPro" id="IPR001483">
    <property type="entry name" value="Urotensin_II"/>
</dbReference>
<evidence type="ECO:0000256" key="7">
    <source>
        <dbReference type="ARBA" id="ARBA00023157"/>
    </source>
</evidence>
<evidence type="ECO:0000256" key="8">
    <source>
        <dbReference type="ARBA" id="ARBA00037509"/>
    </source>
</evidence>
<dbReference type="PROSITE" id="PS00984">
    <property type="entry name" value="UROTENSIN_II"/>
    <property type="match status" value="1"/>
</dbReference>
<evidence type="ECO:0000313" key="12">
    <source>
        <dbReference type="Ensembl" id="ENSFCTP00005054036.1"/>
    </source>
</evidence>
<accession>A0ABI8A464</accession>